<dbReference type="AlphaFoldDB" id="W2D3L9"/>
<comment type="caution">
    <text evidence="1">The sequence shown here is derived from an EMBL/GenBank/DDBJ whole genome shotgun (WGS) entry which is preliminary data.</text>
</comment>
<organism evidence="1 2">
    <name type="scientific">Tannerella sp. oral taxon BU063 isolate Cell 8/11</name>
    <dbReference type="NCBI Taxonomy" id="1411915"/>
    <lineage>
        <taxon>Bacteria</taxon>
        <taxon>Pseudomonadati</taxon>
        <taxon>Bacteroidota</taxon>
        <taxon>Bacteroidia</taxon>
        <taxon>Bacteroidales</taxon>
        <taxon>Tannerellaceae</taxon>
        <taxon>Tannerella</taxon>
    </lineage>
</organism>
<feature type="non-terminal residue" evidence="1">
    <location>
        <position position="230"/>
    </location>
</feature>
<accession>W2D3L9</accession>
<proteinExistence type="predicted"/>
<name>W2D3L9_9BACT</name>
<sequence>MKPIKTIDGTWSGRFPLGLHANLQSTVYTLVKPIAPAKLLLEASDIDTWNGGILEEMEIDREAKKAEETAALQKKDDARDEIASALIQEIRLAAKSPIAENRAPGHRLQIIVDTYKGITRENFASETAHIKAMLNDLDKPAAAADLATIGQTKLVQMLRTANEEFNAMYIKRLDFDASIKNLPDSKAVRLKNDKMMGVIFRHIETAYMMAATDDDRKLISELIDRINAAI</sequence>
<protein>
    <submittedName>
        <fullName evidence="1">Uncharacterized protein</fullName>
    </submittedName>
</protein>
<evidence type="ECO:0000313" key="2">
    <source>
        <dbReference type="Proteomes" id="UP000034980"/>
    </source>
</evidence>
<dbReference type="Pfam" id="PF19775">
    <property type="entry name" value="DUF6261"/>
    <property type="match status" value="1"/>
</dbReference>
<reference evidence="1 2" key="1">
    <citation type="submission" date="2013-11" db="EMBL/GenBank/DDBJ databases">
        <title>Single cell genomics of uncultured Tannerella BU063 (oral taxon 286).</title>
        <authorList>
            <person name="Beall C.J."/>
            <person name="Campbell A.G."/>
            <person name="Griffen A.L."/>
            <person name="Podar M."/>
            <person name="Leys E.J."/>
        </authorList>
    </citation>
    <scope>NUCLEOTIDE SEQUENCE [LARGE SCALE GENOMIC DNA]</scope>
    <source>
        <strain evidence="1">Cell 8/11</strain>
    </source>
</reference>
<dbReference type="InterPro" id="IPR046228">
    <property type="entry name" value="DUF6261"/>
</dbReference>
<dbReference type="EMBL" id="AYYF01000374">
    <property type="protein sequence ID" value="ETK13396.1"/>
    <property type="molecule type" value="Genomic_DNA"/>
</dbReference>
<dbReference type="Proteomes" id="UP000034980">
    <property type="component" value="Unassembled WGS sequence"/>
</dbReference>
<evidence type="ECO:0000313" key="1">
    <source>
        <dbReference type="EMBL" id="ETK13396.1"/>
    </source>
</evidence>
<gene>
    <name evidence="1" type="ORF">T235_01925</name>
</gene>